<evidence type="ECO:0000313" key="2">
    <source>
        <dbReference type="EMBL" id="KAL0564734.1"/>
    </source>
</evidence>
<organism evidence="2 3">
    <name type="scientific">Marasmius crinis-equi</name>
    <dbReference type="NCBI Taxonomy" id="585013"/>
    <lineage>
        <taxon>Eukaryota</taxon>
        <taxon>Fungi</taxon>
        <taxon>Dikarya</taxon>
        <taxon>Basidiomycota</taxon>
        <taxon>Agaricomycotina</taxon>
        <taxon>Agaricomycetes</taxon>
        <taxon>Agaricomycetidae</taxon>
        <taxon>Agaricales</taxon>
        <taxon>Marasmiineae</taxon>
        <taxon>Marasmiaceae</taxon>
        <taxon>Marasmius</taxon>
    </lineage>
</organism>
<reference evidence="2 3" key="1">
    <citation type="submission" date="2024-02" db="EMBL/GenBank/DDBJ databases">
        <title>A draft genome for the cacao thread blight pathogen Marasmius crinis-equi.</title>
        <authorList>
            <person name="Cohen S.P."/>
            <person name="Baruah I.K."/>
            <person name="Amoako-Attah I."/>
            <person name="Bukari Y."/>
            <person name="Meinhardt L.W."/>
            <person name="Bailey B.A."/>
        </authorList>
    </citation>
    <scope>NUCLEOTIDE SEQUENCE [LARGE SCALE GENOMIC DNA]</scope>
    <source>
        <strain evidence="2 3">GH-76</strain>
    </source>
</reference>
<name>A0ABR3EPB5_9AGAR</name>
<comment type="caution">
    <text evidence="2">The sequence shown here is derived from an EMBL/GenBank/DDBJ whole genome shotgun (WGS) entry which is preliminary data.</text>
</comment>
<gene>
    <name evidence="2" type="ORF">V5O48_017305</name>
</gene>
<protein>
    <submittedName>
        <fullName evidence="2">Uncharacterized protein</fullName>
    </submittedName>
</protein>
<accession>A0ABR3EPB5</accession>
<evidence type="ECO:0000256" key="1">
    <source>
        <dbReference type="SAM" id="MobiDB-lite"/>
    </source>
</evidence>
<feature type="region of interest" description="Disordered" evidence="1">
    <location>
        <begin position="1"/>
        <end position="31"/>
    </location>
</feature>
<keyword evidence="3" id="KW-1185">Reference proteome</keyword>
<sequence length="550" mass="62411">MTSSTASSPNGEDTILVSSPPSPPVSQRPNAEIPLVAEDNIGDIVEAANVQEEAVVTHESQPSRVQSMSQSLADSLARAWRYSSFRNTDSNTWGSALPHLFNWRSSVGPDLSDRTALQALRSDMKKVSGPLQLSGSGQDRDTALDSLPTRRWAKVQLFRCLPEAQKYDMPPPSFDWEQVQARITETTQKIRRLQADIDQKCLEKDKVAAEKEPHRHALQCLNRHDQGLTNDIESKLSEIEALKHCLVDLDDLELIADAERSKCREYYQRNKQQICADKKKKRCEVKKKNADAHYKDIAADLTKKARRNKLDDHAVAEALQYLGDRISTIKDSTLRELNYSSRLYFEQLYEDLLAWKNIGCHSSSPLTHPFSVWHSLTREVGDIIQLVWTIVGTAHEFSNKCIQLKNILEDHVACLDNLDYCRVAEGLRGEQNLTELHGAGLLSYQVDTYTTRFIDHDRNKSLDVLAHSLASVMYVAAIQGGKEAGLKMMERVWNVWFEVWPASELVDEDEVELSVEDLDDLEALAKVREKLLKKETNRMKQVYYFNSPTS</sequence>
<dbReference type="EMBL" id="JBAHYK010002611">
    <property type="protein sequence ID" value="KAL0564734.1"/>
    <property type="molecule type" value="Genomic_DNA"/>
</dbReference>
<feature type="compositionally biased region" description="Polar residues" evidence="1">
    <location>
        <begin position="1"/>
        <end position="11"/>
    </location>
</feature>
<evidence type="ECO:0000313" key="3">
    <source>
        <dbReference type="Proteomes" id="UP001465976"/>
    </source>
</evidence>
<dbReference type="Proteomes" id="UP001465976">
    <property type="component" value="Unassembled WGS sequence"/>
</dbReference>
<proteinExistence type="predicted"/>
<feature type="non-terminal residue" evidence="2">
    <location>
        <position position="550"/>
    </location>
</feature>